<evidence type="ECO:0000313" key="2">
    <source>
        <dbReference type="Proteomes" id="UP001519460"/>
    </source>
</evidence>
<dbReference type="AlphaFoldDB" id="A0ABD0M407"/>
<accession>A0ABD0M407</accession>
<gene>
    <name evidence="1" type="ORF">BaRGS_00002544</name>
</gene>
<dbReference type="Proteomes" id="UP001519460">
    <property type="component" value="Unassembled WGS sequence"/>
</dbReference>
<comment type="caution">
    <text evidence="1">The sequence shown here is derived from an EMBL/GenBank/DDBJ whole genome shotgun (WGS) entry which is preliminary data.</text>
</comment>
<evidence type="ECO:0000313" key="1">
    <source>
        <dbReference type="EMBL" id="KAK7506432.1"/>
    </source>
</evidence>
<proteinExistence type="predicted"/>
<keyword evidence="2" id="KW-1185">Reference proteome</keyword>
<protein>
    <submittedName>
        <fullName evidence="1">Uncharacterized protein</fullName>
    </submittedName>
</protein>
<reference evidence="1 2" key="1">
    <citation type="journal article" date="2023" name="Sci. Data">
        <title>Genome assembly of the Korean intertidal mud-creeper Batillaria attramentaria.</title>
        <authorList>
            <person name="Patra A.K."/>
            <person name="Ho P.T."/>
            <person name="Jun S."/>
            <person name="Lee S.J."/>
            <person name="Kim Y."/>
            <person name="Won Y.J."/>
        </authorList>
    </citation>
    <scope>NUCLEOTIDE SEQUENCE [LARGE SCALE GENOMIC DNA]</scope>
    <source>
        <strain evidence="1">Wonlab-2016</strain>
    </source>
</reference>
<sequence length="161" mass="17441">MVTVTAMQIRERPRRGMSNSLLPLVPVSKAQCFMAYFNLPRIPTPILSLTGYDCSAVLSLSVAEIGSLQPAYISTITTAPPHDQCLPVTWFSPTLNTRTYLDCTSKTSAQSRAASQGHSETSFTYSGLTRYKCIMYAKPLPRPPTVVPPCPGSPGTATLVQ</sequence>
<organism evidence="1 2">
    <name type="scientific">Batillaria attramentaria</name>
    <dbReference type="NCBI Taxonomy" id="370345"/>
    <lineage>
        <taxon>Eukaryota</taxon>
        <taxon>Metazoa</taxon>
        <taxon>Spiralia</taxon>
        <taxon>Lophotrochozoa</taxon>
        <taxon>Mollusca</taxon>
        <taxon>Gastropoda</taxon>
        <taxon>Caenogastropoda</taxon>
        <taxon>Sorbeoconcha</taxon>
        <taxon>Cerithioidea</taxon>
        <taxon>Batillariidae</taxon>
        <taxon>Batillaria</taxon>
    </lineage>
</organism>
<name>A0ABD0M407_9CAEN</name>
<dbReference type="EMBL" id="JACVVK020000007">
    <property type="protein sequence ID" value="KAK7506432.1"/>
    <property type="molecule type" value="Genomic_DNA"/>
</dbReference>